<protein>
    <recommendedName>
        <fullName evidence="5">DUF2007 domain-containing protein</fullName>
    </recommendedName>
</protein>
<keyword evidence="2" id="KW-0812">Transmembrane</keyword>
<evidence type="ECO:0000313" key="4">
    <source>
        <dbReference type="Proteomes" id="UP001500840"/>
    </source>
</evidence>
<gene>
    <name evidence="3" type="ORF">GCM10023156_05540</name>
</gene>
<feature type="region of interest" description="Disordered" evidence="1">
    <location>
        <begin position="225"/>
        <end position="245"/>
    </location>
</feature>
<evidence type="ECO:0008006" key="5">
    <source>
        <dbReference type="Google" id="ProtNLM"/>
    </source>
</evidence>
<name>A0ABP8M763_9BACT</name>
<sequence length="430" mass="46626">MPRNPYEPPTTPPNDPGAQPPIEDDRDSLTAPTIAYTANGNIEAHSVVTWLESNGIRAYAVEDNSGVSLFAFGTSSQFHKPQVFVDKSDLASAGELLRQFEDERDRRRSELDNIPPIASECEDCGETSEFPAAQDGTTQNCPKCNAFMDVGNIDWPDDFDVDDHVETPSPELSEEAAFENAARLDEIGDWQDAIVAYQDVVDRWPEHATYAANCISAIQHKIDTANGGRQSDESAHGSHAACESKTDRLQSEYRVDTRLKSIPQITVKPATQNGLLAAAIVAGLLSLPSTWMTIRNANIRITPNFGGQLITPDADFANLIIPRVTNTSFDVTGLNGRVTLLATFPIWLVISIAIAGCLFQIAGKFDAIAFPRMLLWFIAISALALTVLPLVIALGSGRASPGIGWFLGLACAVTPVVVLWSTRTSTLSER</sequence>
<organism evidence="3 4">
    <name type="scientific">Novipirellula rosea</name>
    <dbReference type="NCBI Taxonomy" id="1031540"/>
    <lineage>
        <taxon>Bacteria</taxon>
        <taxon>Pseudomonadati</taxon>
        <taxon>Planctomycetota</taxon>
        <taxon>Planctomycetia</taxon>
        <taxon>Pirellulales</taxon>
        <taxon>Pirellulaceae</taxon>
        <taxon>Novipirellula</taxon>
    </lineage>
</organism>
<feature type="transmembrane region" description="Helical" evidence="2">
    <location>
        <begin position="344"/>
        <end position="362"/>
    </location>
</feature>
<keyword evidence="2" id="KW-1133">Transmembrane helix</keyword>
<dbReference type="Proteomes" id="UP001500840">
    <property type="component" value="Unassembled WGS sequence"/>
</dbReference>
<dbReference type="RefSeq" id="WP_345319181.1">
    <property type="nucleotide sequence ID" value="NZ_BAABGA010000008.1"/>
</dbReference>
<proteinExistence type="predicted"/>
<feature type="compositionally biased region" description="Pro residues" evidence="1">
    <location>
        <begin position="1"/>
        <end position="19"/>
    </location>
</feature>
<accession>A0ABP8M763</accession>
<keyword evidence="2" id="KW-0472">Membrane</keyword>
<feature type="transmembrane region" description="Helical" evidence="2">
    <location>
        <begin position="374"/>
        <end position="396"/>
    </location>
</feature>
<keyword evidence="4" id="KW-1185">Reference proteome</keyword>
<evidence type="ECO:0000313" key="3">
    <source>
        <dbReference type="EMBL" id="GAA4445650.1"/>
    </source>
</evidence>
<reference evidence="4" key="1">
    <citation type="journal article" date="2019" name="Int. J. Syst. Evol. Microbiol.">
        <title>The Global Catalogue of Microorganisms (GCM) 10K type strain sequencing project: providing services to taxonomists for standard genome sequencing and annotation.</title>
        <authorList>
            <consortium name="The Broad Institute Genomics Platform"/>
            <consortium name="The Broad Institute Genome Sequencing Center for Infectious Disease"/>
            <person name="Wu L."/>
            <person name="Ma J."/>
        </authorList>
    </citation>
    <scope>NUCLEOTIDE SEQUENCE [LARGE SCALE GENOMIC DNA]</scope>
    <source>
        <strain evidence="4">JCM 17759</strain>
    </source>
</reference>
<feature type="transmembrane region" description="Helical" evidence="2">
    <location>
        <begin position="402"/>
        <end position="420"/>
    </location>
</feature>
<evidence type="ECO:0000256" key="2">
    <source>
        <dbReference type="SAM" id="Phobius"/>
    </source>
</evidence>
<feature type="region of interest" description="Disordered" evidence="1">
    <location>
        <begin position="1"/>
        <end position="28"/>
    </location>
</feature>
<evidence type="ECO:0000256" key="1">
    <source>
        <dbReference type="SAM" id="MobiDB-lite"/>
    </source>
</evidence>
<dbReference type="EMBL" id="BAABGA010000008">
    <property type="protein sequence ID" value="GAA4445650.1"/>
    <property type="molecule type" value="Genomic_DNA"/>
</dbReference>
<feature type="compositionally biased region" description="Basic and acidic residues" evidence="1">
    <location>
        <begin position="230"/>
        <end position="245"/>
    </location>
</feature>
<comment type="caution">
    <text evidence="3">The sequence shown here is derived from an EMBL/GenBank/DDBJ whole genome shotgun (WGS) entry which is preliminary data.</text>
</comment>